<evidence type="ECO:0000259" key="1">
    <source>
        <dbReference type="Pfam" id="PF02542"/>
    </source>
</evidence>
<dbReference type="Proteomes" id="UP000885779">
    <property type="component" value="Unassembled WGS sequence"/>
</dbReference>
<proteinExistence type="predicted"/>
<organism evidence="2">
    <name type="scientific">Caldithrix abyssi</name>
    <dbReference type="NCBI Taxonomy" id="187145"/>
    <lineage>
        <taxon>Bacteria</taxon>
        <taxon>Pseudomonadati</taxon>
        <taxon>Calditrichota</taxon>
        <taxon>Calditrichia</taxon>
        <taxon>Calditrichales</taxon>
        <taxon>Calditrichaceae</taxon>
        <taxon>Caldithrix</taxon>
    </lineage>
</organism>
<reference evidence="2" key="1">
    <citation type="journal article" date="2020" name="mSystems">
        <title>Genome- and Community-Level Interaction Insights into Carbon Utilization and Element Cycling Functions of Hydrothermarchaeota in Hydrothermal Sediment.</title>
        <authorList>
            <person name="Zhou Z."/>
            <person name="Liu Y."/>
            <person name="Xu W."/>
            <person name="Pan J."/>
            <person name="Luo Z.H."/>
            <person name="Li M."/>
        </authorList>
    </citation>
    <scope>NUCLEOTIDE SEQUENCE [LARGE SCALE GENOMIC DNA]</scope>
    <source>
        <strain evidence="2">HyVt-577</strain>
    </source>
</reference>
<evidence type="ECO:0000313" key="2">
    <source>
        <dbReference type="EMBL" id="HGY55032.1"/>
    </source>
</evidence>
<dbReference type="GO" id="GO:0016114">
    <property type="term" value="P:terpenoid biosynthetic process"/>
    <property type="evidence" value="ECO:0007669"/>
    <property type="project" value="InterPro"/>
</dbReference>
<comment type="caution">
    <text evidence="2">The sequence shown here is derived from an EMBL/GenBank/DDBJ whole genome shotgun (WGS) entry which is preliminary data.</text>
</comment>
<protein>
    <recommendedName>
        <fullName evidence="1">2-C-methyl-D-erythritol 2,4-cyclodiphosphate synthase domain-containing protein</fullName>
    </recommendedName>
</protein>
<name>A0A7V4U0G1_CALAY</name>
<dbReference type="InterPro" id="IPR036571">
    <property type="entry name" value="MECDP_synthase_sf"/>
</dbReference>
<dbReference type="InterPro" id="IPR003526">
    <property type="entry name" value="MECDP_synthase"/>
</dbReference>
<gene>
    <name evidence="2" type="ORF">ENK44_04980</name>
</gene>
<dbReference type="GO" id="GO:0008685">
    <property type="term" value="F:2-C-methyl-D-erythritol 2,4-cyclodiphosphate synthase activity"/>
    <property type="evidence" value="ECO:0007669"/>
    <property type="project" value="InterPro"/>
</dbReference>
<dbReference type="AlphaFoldDB" id="A0A7V4U0G1"/>
<dbReference type="EMBL" id="DRQG01000044">
    <property type="protein sequence ID" value="HGY55032.1"/>
    <property type="molecule type" value="Genomic_DNA"/>
</dbReference>
<feature type="domain" description="2-C-methyl-D-erythritol 2,4-cyclodiphosphate synthase" evidence="1">
    <location>
        <begin position="39"/>
        <end position="124"/>
    </location>
</feature>
<accession>A0A7V4U0G1</accession>
<dbReference type="SUPFAM" id="SSF69765">
    <property type="entry name" value="IpsF-like"/>
    <property type="match status" value="1"/>
</dbReference>
<dbReference type="Pfam" id="PF02542">
    <property type="entry name" value="YgbB"/>
    <property type="match status" value="1"/>
</dbReference>
<sequence length="147" mass="16285">MRESSRIGIGYRRFRFEPADMRSAQAQNERSEVKTGEQCIALTIADALLGAAALGGVDAHFSSDEDPLTILRQSEKKVYFSGYEIVNIDISFGPHSALDKPAQEVLSDFRRLLFIKSEQINIKFLPVFDQGSSLLECQAVCLLGGKK</sequence>
<dbReference type="Gene3D" id="3.30.1330.50">
    <property type="entry name" value="2-C-methyl-D-erythritol 2,4-cyclodiphosphate synthase"/>
    <property type="match status" value="1"/>
</dbReference>